<comment type="caution">
    <text evidence="6">Lacks conserved residue(s) required for the propagation of feature annotation.</text>
</comment>
<evidence type="ECO:0000256" key="3">
    <source>
        <dbReference type="ARBA" id="ARBA00022679"/>
    </source>
</evidence>
<dbReference type="EMBL" id="PDKB01000003">
    <property type="protein sequence ID" value="RBQ29813.1"/>
    <property type="molecule type" value="Genomic_DNA"/>
</dbReference>
<keyword evidence="9" id="KW-1185">Reference proteome</keyword>
<name>A0A366MVC6_9BACT</name>
<protein>
    <recommendedName>
        <fullName evidence="7">DarT domain-containing protein</fullName>
    </recommendedName>
</protein>
<dbReference type="AlphaFoldDB" id="A0A366MVC6"/>
<dbReference type="GO" id="GO:0016779">
    <property type="term" value="F:nucleotidyltransferase activity"/>
    <property type="evidence" value="ECO:0007669"/>
    <property type="project" value="UniProtKB-UniRule"/>
</dbReference>
<dbReference type="OrthoDB" id="2052979at2"/>
<feature type="binding site" evidence="6">
    <location>
        <position position="101"/>
    </location>
    <ligand>
        <name>NAD(+)</name>
        <dbReference type="ChEBI" id="CHEBI:57540"/>
    </ligand>
</feature>
<feature type="binding site" evidence="6">
    <location>
        <begin position="66"/>
        <end position="68"/>
    </location>
    <ligand>
        <name>NAD(+)</name>
        <dbReference type="ChEBI" id="CHEBI:57540"/>
    </ligand>
</feature>
<evidence type="ECO:0000256" key="5">
    <source>
        <dbReference type="ARBA" id="ARBA00023125"/>
    </source>
</evidence>
<gene>
    <name evidence="8" type="ORF">CRU91_02460</name>
</gene>
<sequence>MKIFITENDIEKISKICRISKRNLIMAIKEYNKINDNRIILSYNFNKGDEILENFVNQRGIEYIIHFTRIENLDSILSSGLIPRDELERTGTNSIFNDEHRYDNCKNALCCSIGHPNYKMFYSLRMNNPGTEWCVIGIKKDVLWNKDCAFCVENAASNSVTSIPINQRRGLQAFIKLFDEIENKPPRNVLAIPDNCPTNPQAEILVFDTIEVDNIMGVVFQSQERANEYTKRYNKTNFFHYYKAFFYGRKDHEHWS</sequence>
<keyword evidence="1 6" id="KW-1277">Toxin-antitoxin system</keyword>
<organism evidence="8 9">
    <name type="scientific">Aliarcobacter vitoriensis</name>
    <dbReference type="NCBI Taxonomy" id="2011099"/>
    <lineage>
        <taxon>Bacteria</taxon>
        <taxon>Pseudomonadati</taxon>
        <taxon>Campylobacterota</taxon>
        <taxon>Epsilonproteobacteria</taxon>
        <taxon>Campylobacterales</taxon>
        <taxon>Arcobacteraceae</taxon>
        <taxon>Aliarcobacter</taxon>
    </lineage>
</organism>
<reference evidence="8 9" key="1">
    <citation type="submission" date="2017-10" db="EMBL/GenBank/DDBJ databases">
        <title>Genomics of the genus Arcobacter.</title>
        <authorList>
            <person name="Perez-Cataluna A."/>
            <person name="Figueras M.J."/>
        </authorList>
    </citation>
    <scope>NUCLEOTIDE SEQUENCE [LARGE SCALE GENOMIC DNA]</scope>
    <source>
        <strain evidence="8 9">CECT 9230</strain>
    </source>
</reference>
<evidence type="ECO:0000256" key="2">
    <source>
        <dbReference type="ARBA" id="ARBA00022676"/>
    </source>
</evidence>
<feature type="active site" description="Proton acceptor" evidence="6">
    <location>
        <position position="101"/>
    </location>
</feature>
<evidence type="ECO:0000256" key="6">
    <source>
        <dbReference type="PROSITE-ProRule" id="PRU01362"/>
    </source>
</evidence>
<keyword evidence="3 6" id="KW-0808">Transferase</keyword>
<dbReference type="Pfam" id="PF14487">
    <property type="entry name" value="DarT"/>
    <property type="match status" value="1"/>
</dbReference>
<comment type="similarity">
    <text evidence="6">Belongs to the DarT ADP-ribosyltransferase family.</text>
</comment>
<feature type="active site" evidence="6">
    <location>
        <position position="203"/>
    </location>
</feature>
<keyword evidence="4 6" id="KW-0548">Nucleotidyltransferase</keyword>
<comment type="catalytic activity">
    <reaction evidence="6">
        <text>a thymidine in DNA + NAD(+) = an N-(ADP-alpha-D-ribosyl)-thymidine in DNA + nicotinamide + H(+)</text>
        <dbReference type="Rhea" id="RHEA:71651"/>
        <dbReference type="Rhea" id="RHEA-COMP:13556"/>
        <dbReference type="Rhea" id="RHEA-COMP:18051"/>
        <dbReference type="ChEBI" id="CHEBI:15378"/>
        <dbReference type="ChEBI" id="CHEBI:17154"/>
        <dbReference type="ChEBI" id="CHEBI:57540"/>
        <dbReference type="ChEBI" id="CHEBI:137386"/>
        <dbReference type="ChEBI" id="CHEBI:191199"/>
    </reaction>
</comment>
<accession>A0A366MVC6</accession>
<evidence type="ECO:0000313" key="8">
    <source>
        <dbReference type="EMBL" id="RBQ29813.1"/>
    </source>
</evidence>
<keyword evidence="5 6" id="KW-0238">DNA-binding</keyword>
<dbReference type="GO" id="GO:0003677">
    <property type="term" value="F:DNA binding"/>
    <property type="evidence" value="ECO:0007669"/>
    <property type="project" value="UniProtKB-UniRule"/>
</dbReference>
<evidence type="ECO:0000256" key="1">
    <source>
        <dbReference type="ARBA" id="ARBA00022649"/>
    </source>
</evidence>
<proteinExistence type="inferred from homology"/>
<feature type="domain" description="DarT" evidence="7">
    <location>
        <begin position="62"/>
        <end position="247"/>
    </location>
</feature>
<keyword evidence="2 6" id="KW-0328">Glycosyltransferase</keyword>
<evidence type="ECO:0000259" key="7">
    <source>
        <dbReference type="PROSITE" id="PS52018"/>
    </source>
</evidence>
<dbReference type="GO" id="GO:0016757">
    <property type="term" value="F:glycosyltransferase activity"/>
    <property type="evidence" value="ECO:0007669"/>
    <property type="project" value="UniProtKB-UniRule"/>
</dbReference>
<dbReference type="InterPro" id="IPR029494">
    <property type="entry name" value="DarT"/>
</dbReference>
<comment type="caution">
    <text evidence="8">The sequence shown here is derived from an EMBL/GenBank/DDBJ whole genome shotgun (WGS) entry which is preliminary data.</text>
</comment>
<dbReference type="Proteomes" id="UP000252669">
    <property type="component" value="Unassembled WGS sequence"/>
</dbReference>
<evidence type="ECO:0000256" key="4">
    <source>
        <dbReference type="ARBA" id="ARBA00022695"/>
    </source>
</evidence>
<evidence type="ECO:0000313" key="9">
    <source>
        <dbReference type="Proteomes" id="UP000252669"/>
    </source>
</evidence>
<dbReference type="PROSITE" id="PS52018">
    <property type="entry name" value="DART"/>
    <property type="match status" value="1"/>
</dbReference>
<dbReference type="RefSeq" id="WP_113893043.1">
    <property type="nucleotide sequence ID" value="NZ_JANJGA010000004.1"/>
</dbReference>